<reference evidence="5 12" key="4">
    <citation type="submission" date="2021-03" db="EMBL/GenBank/DDBJ databases">
        <title>Whole Genome Sequencing of Mycobacterium tuberculosis clinical isolates from Arunachal Pradesh, India.</title>
        <authorList>
            <person name="Singh S."/>
            <person name="Mudliar S.R."/>
            <person name="Kulsum U."/>
            <person name="Rufai S.B."/>
            <person name="Singh P.K."/>
            <person name="Umpo M."/>
            <person name="Nyori M."/>
        </authorList>
    </citation>
    <scope>NUCLEOTIDE SEQUENCE [LARGE SCALE GENOMIC DNA]</scope>
    <source>
        <strain evidence="5 12">OMICS/BPL/0142/20/SP</strain>
    </source>
</reference>
<dbReference type="Proteomes" id="UP000050164">
    <property type="component" value="Unassembled WGS sequence"/>
</dbReference>
<dbReference type="Proteomes" id="UP000046680">
    <property type="component" value="Unassembled WGS sequence"/>
</dbReference>
<reference evidence="6 11" key="2">
    <citation type="journal article" date="2017" name="N. Engl. J. Med.">
        <title>Transmission of Extensively Drug-Resistant Tuberculosis in South Africa.</title>
        <authorList>
            <person name="Shah N.S."/>
            <person name="Auld S.C."/>
            <person name="Brust J.C."/>
            <person name="Mathema B."/>
            <person name="Ismail N."/>
            <person name="Moodley P."/>
            <person name="Mlisana K."/>
            <person name="Allana S."/>
            <person name="Campbell A."/>
            <person name="Mthiyane T."/>
            <person name="Morris N."/>
            <person name="Mpangase P."/>
            <person name="van der Meulen H."/>
            <person name="Omar S.V."/>
            <person name="Brown T.S."/>
            <person name="Narechania A."/>
            <person name="Shaskina E."/>
            <person name="Kapwata T."/>
            <person name="Kreiswirth B."/>
            <person name="Gandhi N.R."/>
        </authorList>
    </citation>
    <scope>NUCLEOTIDE SEQUENCE [LARGE SCALE GENOMIC DNA]</scope>
    <source>
        <strain evidence="6 11">32301_S10</strain>
    </source>
</reference>
<evidence type="ECO:0000313" key="8">
    <source>
        <dbReference type="Proteomes" id="UP000046947"/>
    </source>
</evidence>
<sequence length="72" mass="8060">MGFDDRRWPAAPWRAGASGLTGLLGKTVWRPRVSTDPALVRAIYFLPYRSPWCRGWLVIAGVLAPRVHLDSV</sequence>
<evidence type="ECO:0000313" key="4">
    <source>
        <dbReference type="EMBL" id="COW44539.1"/>
    </source>
</evidence>
<evidence type="ECO:0000313" key="12">
    <source>
        <dbReference type="Proteomes" id="UP000671119"/>
    </source>
</evidence>
<organism evidence="3 10">
    <name type="scientific">Mycobacterium tuberculosis</name>
    <dbReference type="NCBI Taxonomy" id="1773"/>
    <lineage>
        <taxon>Bacteria</taxon>
        <taxon>Bacillati</taxon>
        <taxon>Actinomycetota</taxon>
        <taxon>Actinomycetes</taxon>
        <taxon>Mycobacteriales</taxon>
        <taxon>Mycobacteriaceae</taxon>
        <taxon>Mycobacterium</taxon>
        <taxon>Mycobacterium tuberculosis complex</taxon>
    </lineage>
</organism>
<evidence type="ECO:0000313" key="7">
    <source>
        <dbReference type="Proteomes" id="UP000046680"/>
    </source>
</evidence>
<reference evidence="6" key="3">
    <citation type="submission" date="2018-07" db="EMBL/GenBank/DDBJ databases">
        <authorList>
            <person name="Shah S."/>
            <person name="Brown T."/>
            <person name="Auld S."/>
            <person name="Bratton K."/>
            <person name="Narechania A."/>
            <person name="Mathema B."/>
            <person name="Gandhi N."/>
        </authorList>
    </citation>
    <scope>NUCLEOTIDE SEQUENCE</scope>
    <source>
        <strain evidence="6">32301_S10</strain>
    </source>
</reference>
<evidence type="ECO:0000313" key="10">
    <source>
        <dbReference type="Proteomes" id="UP000050164"/>
    </source>
</evidence>
<name>A0A062WD35_MYCTX</name>
<evidence type="ECO:0000313" key="6">
    <source>
        <dbReference type="EMBL" id="REQ50680.1"/>
    </source>
</evidence>
<evidence type="ECO:0000313" key="11">
    <source>
        <dbReference type="Proteomes" id="UP000256381"/>
    </source>
</evidence>
<evidence type="ECO:0000313" key="5">
    <source>
        <dbReference type="EMBL" id="MBP0684128.1"/>
    </source>
</evidence>
<dbReference type="EMBL" id="QTBD01000164">
    <property type="protein sequence ID" value="REQ50680.1"/>
    <property type="molecule type" value="Genomic_DNA"/>
</dbReference>
<dbReference type="RefSeq" id="WP_003918436.1">
    <property type="nucleotide sequence ID" value="NZ_COLP01000023.1"/>
</dbReference>
<evidence type="ECO:0000313" key="2">
    <source>
        <dbReference type="EMBL" id="CFR74219.1"/>
    </source>
</evidence>
<evidence type="ECO:0000313" key="9">
    <source>
        <dbReference type="Proteomes" id="UP000048600"/>
    </source>
</evidence>
<dbReference type="EMBL" id="CFOH01000221">
    <property type="protein sequence ID" value="CFE50107.1"/>
    <property type="molecule type" value="Genomic_DNA"/>
</dbReference>
<dbReference type="EMBL" id="CGCX01000367">
    <property type="protein sequence ID" value="CFR74219.1"/>
    <property type="molecule type" value="Genomic_DNA"/>
</dbReference>
<accession>A0A062WD35</accession>
<dbReference type="EMBL" id="JAGIZI010000021">
    <property type="protein sequence ID" value="MBP0684128.1"/>
    <property type="molecule type" value="Genomic_DNA"/>
</dbReference>
<dbReference type="Proteomes" id="UP000048600">
    <property type="component" value="Unassembled WGS sequence"/>
</dbReference>
<gene>
    <name evidence="6" type="ORF">DSJ38_14065</name>
    <name evidence="2" type="ORF">ERS007657_01259</name>
    <name evidence="1" type="ORF">ERS007688_01645</name>
    <name evidence="4" type="ORF">ERS007741_02512</name>
    <name evidence="3" type="ORF">ERS027659_02856</name>
    <name evidence="5" type="ORF">J8J21_13570</name>
</gene>
<dbReference type="AlphaFoldDB" id="A0A062WD35"/>
<proteinExistence type="predicted"/>
<dbReference type="Proteomes" id="UP000256381">
    <property type="component" value="Unassembled WGS sequence"/>
</dbReference>
<dbReference type="EMBL" id="CNFT01000746">
    <property type="protein sequence ID" value="CKS26503.1"/>
    <property type="molecule type" value="Genomic_DNA"/>
</dbReference>
<evidence type="ECO:0000313" key="3">
    <source>
        <dbReference type="EMBL" id="CKS26503.1"/>
    </source>
</evidence>
<reference evidence="7 8" key="1">
    <citation type="submission" date="2015-03" db="EMBL/GenBank/DDBJ databases">
        <authorList>
            <consortium name="Pathogen Informatics"/>
        </authorList>
    </citation>
    <scope>NUCLEOTIDE SEQUENCE [LARGE SCALE GENOMIC DNA]</scope>
    <source>
        <strain evidence="3 10">Bir 185</strain>
        <strain evidence="2 7">C09601061</strain>
        <strain evidence="1 8">H09601792</strain>
        <strain evidence="4 9">P00601463</strain>
    </source>
</reference>
<dbReference type="Proteomes" id="UP000671119">
    <property type="component" value="Unassembled WGS sequence"/>
</dbReference>
<dbReference type="Proteomes" id="UP000046947">
    <property type="component" value="Unassembled WGS sequence"/>
</dbReference>
<dbReference type="EMBL" id="CHKL01000294">
    <property type="protein sequence ID" value="COW44539.1"/>
    <property type="molecule type" value="Genomic_DNA"/>
</dbReference>
<evidence type="ECO:0000313" key="1">
    <source>
        <dbReference type="EMBL" id="CFE50107.1"/>
    </source>
</evidence>
<protein>
    <submittedName>
        <fullName evidence="3">Uncharacterized protein</fullName>
    </submittedName>
</protein>